<evidence type="ECO:0000313" key="2">
    <source>
        <dbReference type="Proteomes" id="UP000775213"/>
    </source>
</evidence>
<evidence type="ECO:0000313" key="1">
    <source>
        <dbReference type="EMBL" id="KAH0460229.1"/>
    </source>
</evidence>
<gene>
    <name evidence="1" type="ORF">IEQ34_010892</name>
</gene>
<dbReference type="Proteomes" id="UP000775213">
    <property type="component" value="Unassembled WGS sequence"/>
</dbReference>
<accession>A0AAV7GEK9</accession>
<keyword evidence="2" id="KW-1185">Reference proteome</keyword>
<name>A0AAV7GEK9_DENCH</name>
<protein>
    <submittedName>
        <fullName evidence="1">Uncharacterized protein</fullName>
    </submittedName>
</protein>
<comment type="caution">
    <text evidence="1">The sequence shown here is derived from an EMBL/GenBank/DDBJ whole genome shotgun (WGS) entry which is preliminary data.</text>
</comment>
<reference evidence="1 2" key="1">
    <citation type="journal article" date="2021" name="Hortic Res">
        <title>Chromosome-scale assembly of the Dendrobium chrysotoxum genome enhances the understanding of orchid evolution.</title>
        <authorList>
            <person name="Zhang Y."/>
            <person name="Zhang G.Q."/>
            <person name="Zhang D."/>
            <person name="Liu X.D."/>
            <person name="Xu X.Y."/>
            <person name="Sun W.H."/>
            <person name="Yu X."/>
            <person name="Zhu X."/>
            <person name="Wang Z.W."/>
            <person name="Zhao X."/>
            <person name="Zhong W.Y."/>
            <person name="Chen H."/>
            <person name="Yin W.L."/>
            <person name="Huang T."/>
            <person name="Niu S.C."/>
            <person name="Liu Z.J."/>
        </authorList>
    </citation>
    <scope>NUCLEOTIDE SEQUENCE [LARGE SCALE GENOMIC DNA]</scope>
    <source>
        <strain evidence="1">Lindl</strain>
    </source>
</reference>
<proteinExistence type="predicted"/>
<dbReference type="EMBL" id="JAGFBR010000010">
    <property type="protein sequence ID" value="KAH0460229.1"/>
    <property type="molecule type" value="Genomic_DNA"/>
</dbReference>
<sequence>MERMLDAVVANCRRQTAMRQADRWGRWEIEFYGSNRVDPRRANYANFLYVSNGSLGFTIFKEQQDKKYYHLIGTKIRTSLDFLEHGHHIQHRRPPKRPIIKTSAGDLQMLKQLKLQSRILFKQMLIKNVPDSNLRMLLNPSNQVIFPEIRRVGRLATR</sequence>
<organism evidence="1 2">
    <name type="scientific">Dendrobium chrysotoxum</name>
    <name type="common">Orchid</name>
    <dbReference type="NCBI Taxonomy" id="161865"/>
    <lineage>
        <taxon>Eukaryota</taxon>
        <taxon>Viridiplantae</taxon>
        <taxon>Streptophyta</taxon>
        <taxon>Embryophyta</taxon>
        <taxon>Tracheophyta</taxon>
        <taxon>Spermatophyta</taxon>
        <taxon>Magnoliopsida</taxon>
        <taxon>Liliopsida</taxon>
        <taxon>Asparagales</taxon>
        <taxon>Orchidaceae</taxon>
        <taxon>Epidendroideae</taxon>
        <taxon>Malaxideae</taxon>
        <taxon>Dendrobiinae</taxon>
        <taxon>Dendrobium</taxon>
    </lineage>
</organism>
<dbReference type="AlphaFoldDB" id="A0AAV7GEK9"/>